<keyword evidence="3" id="KW-1185">Reference proteome</keyword>
<reference evidence="3" key="1">
    <citation type="submission" date="2018-08" db="EMBL/GenBank/DDBJ databases">
        <authorList>
            <person name="Kim S.-J."/>
            <person name="Jung G.-Y."/>
        </authorList>
    </citation>
    <scope>NUCLEOTIDE SEQUENCE [LARGE SCALE GENOMIC DNA]</scope>
    <source>
        <strain evidence="3">GY_G</strain>
    </source>
</reference>
<feature type="region of interest" description="Disordered" evidence="1">
    <location>
        <begin position="84"/>
        <end position="149"/>
    </location>
</feature>
<name>A0A371BGB5_9SPHN</name>
<evidence type="ECO:0000313" key="3">
    <source>
        <dbReference type="Proteomes" id="UP000263833"/>
    </source>
</evidence>
<accession>A0A371BGB5</accession>
<evidence type="ECO:0000256" key="1">
    <source>
        <dbReference type="SAM" id="MobiDB-lite"/>
    </source>
</evidence>
<dbReference type="AlphaFoldDB" id="A0A371BGB5"/>
<protein>
    <submittedName>
        <fullName evidence="2">Uncharacterized protein</fullName>
    </submittedName>
</protein>
<proteinExistence type="predicted"/>
<sequence>MFAKAEYPAAPMDILNFIPNDRQLLESIEAFIARHNMAPTRFGREAANEPAFIQSLRDGRAVTLKTANRLVAFMKQHDALLAADAAEASPDNSQGNIGAADSTPSPIPQGSATPPGRPPAAGVCGAEGVPAAQTSSAAGQGSAGQGVAA</sequence>
<organism evidence="2 3">
    <name type="scientific">Sphingorhabdus pulchriflava</name>
    <dbReference type="NCBI Taxonomy" id="2292257"/>
    <lineage>
        <taxon>Bacteria</taxon>
        <taxon>Pseudomonadati</taxon>
        <taxon>Pseudomonadota</taxon>
        <taxon>Alphaproteobacteria</taxon>
        <taxon>Sphingomonadales</taxon>
        <taxon>Sphingomonadaceae</taxon>
        <taxon>Sphingorhabdus</taxon>
    </lineage>
</organism>
<dbReference type="Proteomes" id="UP000263833">
    <property type="component" value="Unassembled WGS sequence"/>
</dbReference>
<feature type="compositionally biased region" description="Polar residues" evidence="1">
    <location>
        <begin position="90"/>
        <end position="112"/>
    </location>
</feature>
<feature type="compositionally biased region" description="Low complexity" evidence="1">
    <location>
        <begin position="131"/>
        <end position="149"/>
    </location>
</feature>
<dbReference type="EMBL" id="QRGP01000001">
    <property type="protein sequence ID" value="RDV06401.1"/>
    <property type="molecule type" value="Genomic_DNA"/>
</dbReference>
<comment type="caution">
    <text evidence="2">The sequence shown here is derived from an EMBL/GenBank/DDBJ whole genome shotgun (WGS) entry which is preliminary data.</text>
</comment>
<gene>
    <name evidence="2" type="ORF">DXH95_02960</name>
</gene>
<evidence type="ECO:0000313" key="2">
    <source>
        <dbReference type="EMBL" id="RDV06401.1"/>
    </source>
</evidence>